<accession>A0AC34QMQ0</accession>
<organism evidence="1 2">
    <name type="scientific">Panagrolaimus sp. JU765</name>
    <dbReference type="NCBI Taxonomy" id="591449"/>
    <lineage>
        <taxon>Eukaryota</taxon>
        <taxon>Metazoa</taxon>
        <taxon>Ecdysozoa</taxon>
        <taxon>Nematoda</taxon>
        <taxon>Chromadorea</taxon>
        <taxon>Rhabditida</taxon>
        <taxon>Tylenchina</taxon>
        <taxon>Panagrolaimomorpha</taxon>
        <taxon>Panagrolaimoidea</taxon>
        <taxon>Panagrolaimidae</taxon>
        <taxon>Panagrolaimus</taxon>
    </lineage>
</organism>
<reference evidence="2" key="1">
    <citation type="submission" date="2022-11" db="UniProtKB">
        <authorList>
            <consortium name="WormBaseParasite"/>
        </authorList>
    </citation>
    <scope>IDENTIFICATION</scope>
</reference>
<proteinExistence type="predicted"/>
<dbReference type="WBParaSite" id="JU765_v2.g17705.t1">
    <property type="protein sequence ID" value="JU765_v2.g17705.t1"/>
    <property type="gene ID" value="JU765_v2.g17705"/>
</dbReference>
<sequence>MSTLTYEGGAERFGDFLSTFCVPDENGDKKFVYADQIRAISQRQQVPLYIHLEDVENFDNELYQEIRFNTHRYSKIVYDVVDKLIREQLGTEAPPVIDALDAFIFQREYLEGQRNTADTADAQPVDPNKRIPPQLLRRYEVYFVAPPLDKCLAARDITAEYVGKLVTLRGIVIRCSEVMPLASVVTYLCDTCGSEVYQIVNGPTYSPTMSCMSKDCQESKANGRLELQLRGSNFLKYQELRVQEMSDQVPVGMIPRSVNIHALGENTRQCQPGDQVKISGILMPQLKSGFRQGNALVADVFIDCHHIENLGSEDDKNINGELTDAEIEIVSADNIYDLMAYSIAPEIYGHIDVKKSLLLALVGGTDKNADGMKIRGALNILLVGDPGVAKSQLLGYVDRLAVRSQYTTGRGSSGVGLTAAVIKDPVTGEWTLEGGALVLADQGICCIDEFDKMLESDRTAIHEVMEQQTISISKCGINTSLNARVAIIAAANPSFGRYNSKKTVEENVQLPAALLSRFDLLWLIQDVPDQDNDKKIADHITYVHMNGREPEVQFKPLSMSLMRRYIAICKRHHPKIPSYLRTRLVEKYVEIREQARANMETSVFTSARNLLAVVRLATAHARLHLRDSVIEADIDEALRLLDACKASIEKDRSLSDMR</sequence>
<name>A0AC34QMQ0_9BILA</name>
<protein>
    <submittedName>
        <fullName evidence="2">DNA replication licensing factor MCM7</fullName>
    </submittedName>
</protein>
<dbReference type="Proteomes" id="UP000887576">
    <property type="component" value="Unplaced"/>
</dbReference>
<evidence type="ECO:0000313" key="2">
    <source>
        <dbReference type="WBParaSite" id="JU765_v2.g17705.t1"/>
    </source>
</evidence>
<evidence type="ECO:0000313" key="1">
    <source>
        <dbReference type="Proteomes" id="UP000887576"/>
    </source>
</evidence>